<gene>
    <name evidence="2" type="ORF">AOQ84DRAFT_361510</name>
</gene>
<proteinExistence type="predicted"/>
<dbReference type="SUPFAM" id="SSF63829">
    <property type="entry name" value="Calcium-dependent phosphotriesterase"/>
    <property type="match status" value="1"/>
</dbReference>
<feature type="signal peptide" evidence="1">
    <location>
        <begin position="1"/>
        <end position="20"/>
    </location>
</feature>
<evidence type="ECO:0000313" key="2">
    <source>
        <dbReference type="EMBL" id="OCL11450.1"/>
    </source>
</evidence>
<accession>A0A8E2JVQ5</accession>
<keyword evidence="1" id="KW-0732">Signal</keyword>
<evidence type="ECO:0000256" key="1">
    <source>
        <dbReference type="SAM" id="SignalP"/>
    </source>
</evidence>
<feature type="chain" id="PRO_5034063108" description="Tri14-like protein" evidence="1">
    <location>
        <begin position="21"/>
        <end position="359"/>
    </location>
</feature>
<name>A0A8E2JVQ5_9PEZI</name>
<evidence type="ECO:0000313" key="3">
    <source>
        <dbReference type="Proteomes" id="UP000250140"/>
    </source>
</evidence>
<dbReference type="OrthoDB" id="4434395at2759"/>
<reference evidence="2 3" key="1">
    <citation type="journal article" date="2016" name="Nat. Commun.">
        <title>Ectomycorrhizal ecology is imprinted in the genome of the dominant symbiotic fungus Cenococcum geophilum.</title>
        <authorList>
            <consortium name="DOE Joint Genome Institute"/>
            <person name="Peter M."/>
            <person name="Kohler A."/>
            <person name="Ohm R.A."/>
            <person name="Kuo A."/>
            <person name="Krutzmann J."/>
            <person name="Morin E."/>
            <person name="Arend M."/>
            <person name="Barry K.W."/>
            <person name="Binder M."/>
            <person name="Choi C."/>
            <person name="Clum A."/>
            <person name="Copeland A."/>
            <person name="Grisel N."/>
            <person name="Haridas S."/>
            <person name="Kipfer T."/>
            <person name="LaButti K."/>
            <person name="Lindquist E."/>
            <person name="Lipzen A."/>
            <person name="Maire R."/>
            <person name="Meier B."/>
            <person name="Mihaltcheva S."/>
            <person name="Molinier V."/>
            <person name="Murat C."/>
            <person name="Poggeler S."/>
            <person name="Quandt C.A."/>
            <person name="Sperisen C."/>
            <person name="Tritt A."/>
            <person name="Tisserant E."/>
            <person name="Crous P.W."/>
            <person name="Henrissat B."/>
            <person name="Nehls U."/>
            <person name="Egli S."/>
            <person name="Spatafora J.W."/>
            <person name="Grigoriev I.V."/>
            <person name="Martin F.M."/>
        </authorList>
    </citation>
    <scope>NUCLEOTIDE SEQUENCE [LARGE SCALE GENOMIC DNA]</scope>
    <source>
        <strain evidence="2 3">CBS 207.34</strain>
    </source>
</reference>
<evidence type="ECO:0008006" key="4">
    <source>
        <dbReference type="Google" id="ProtNLM"/>
    </source>
</evidence>
<dbReference type="AlphaFoldDB" id="A0A8E2JVQ5"/>
<dbReference type="InterPro" id="IPR054550">
    <property type="entry name" value="Mala_s_1-like"/>
</dbReference>
<keyword evidence="3" id="KW-1185">Reference proteome</keyword>
<dbReference type="Proteomes" id="UP000250140">
    <property type="component" value="Unassembled WGS sequence"/>
</dbReference>
<protein>
    <recommendedName>
        <fullName evidence="4">Tri14-like protein</fullName>
    </recommendedName>
</protein>
<sequence>MRKISASFLAFLSFNAHIAALALPKAKPESASGRDSKCAPFNGTFTINQYQLYPENADFDFKSCLLYMGSLFNATVAIYDPYASKMVDILTFPNITHNTAYHIGGVGVDRRTGLVSIVVDAAAAFNTNGQDVSGTNLIMQWDPSTKTLAYQLNLTEITQGKYGGFQDVEQDPDGNVFVVGSLPSSIMRVDKSGKKVEPWYVAQPIVTTQFGYGGLAAADWILLANDNNGGQIVRFDMHAEKGTPIAVPHTPNTTIQSSDAIYLPPKYNSKVLLVAEDAFGVSVLRSKDGMWTSAEYLGRVLNNSTIAAGASVTAPIQIGDSLYMVEEYFGDTPVTGSPAGNRSKFPFVDITKEVEALLA</sequence>
<dbReference type="EMBL" id="KV749042">
    <property type="protein sequence ID" value="OCL11450.1"/>
    <property type="molecule type" value="Genomic_DNA"/>
</dbReference>
<dbReference type="Pfam" id="PF22701">
    <property type="entry name" value="Mala_s_1-like"/>
    <property type="match status" value="1"/>
</dbReference>
<organism evidence="2 3">
    <name type="scientific">Glonium stellatum</name>
    <dbReference type="NCBI Taxonomy" id="574774"/>
    <lineage>
        <taxon>Eukaryota</taxon>
        <taxon>Fungi</taxon>
        <taxon>Dikarya</taxon>
        <taxon>Ascomycota</taxon>
        <taxon>Pezizomycotina</taxon>
        <taxon>Dothideomycetes</taxon>
        <taxon>Pleosporomycetidae</taxon>
        <taxon>Gloniales</taxon>
        <taxon>Gloniaceae</taxon>
        <taxon>Glonium</taxon>
    </lineage>
</organism>
<dbReference type="CDD" id="cd12811">
    <property type="entry name" value="MALA"/>
    <property type="match status" value="1"/>
</dbReference>